<name>A0ACA9KG93_9GLOM</name>
<reference evidence="1" key="1">
    <citation type="submission" date="2021-06" db="EMBL/GenBank/DDBJ databases">
        <authorList>
            <person name="Kallberg Y."/>
            <person name="Tangrot J."/>
            <person name="Rosling A."/>
        </authorList>
    </citation>
    <scope>NUCLEOTIDE SEQUENCE</scope>
    <source>
        <strain evidence="1">IL203A</strain>
    </source>
</reference>
<evidence type="ECO:0000313" key="2">
    <source>
        <dbReference type="Proteomes" id="UP000789702"/>
    </source>
</evidence>
<gene>
    <name evidence="1" type="ORF">DHETER_LOCUS1729</name>
</gene>
<evidence type="ECO:0000313" key="1">
    <source>
        <dbReference type="EMBL" id="CAG8471384.1"/>
    </source>
</evidence>
<accession>A0ACA9KG93</accession>
<protein>
    <submittedName>
        <fullName evidence="1">16204_t:CDS:1</fullName>
    </submittedName>
</protein>
<comment type="caution">
    <text evidence="1">The sequence shown here is derived from an EMBL/GenBank/DDBJ whole genome shotgun (WGS) entry which is preliminary data.</text>
</comment>
<keyword evidence="2" id="KW-1185">Reference proteome</keyword>
<dbReference type="EMBL" id="CAJVPU010001111">
    <property type="protein sequence ID" value="CAG8471384.1"/>
    <property type="molecule type" value="Genomic_DNA"/>
</dbReference>
<organism evidence="1 2">
    <name type="scientific">Dentiscutata heterogama</name>
    <dbReference type="NCBI Taxonomy" id="1316150"/>
    <lineage>
        <taxon>Eukaryota</taxon>
        <taxon>Fungi</taxon>
        <taxon>Fungi incertae sedis</taxon>
        <taxon>Mucoromycota</taxon>
        <taxon>Glomeromycotina</taxon>
        <taxon>Glomeromycetes</taxon>
        <taxon>Diversisporales</taxon>
        <taxon>Gigasporaceae</taxon>
        <taxon>Dentiscutata</taxon>
    </lineage>
</organism>
<dbReference type="Proteomes" id="UP000789702">
    <property type="component" value="Unassembled WGS sequence"/>
</dbReference>
<sequence length="125" mass="14344">MEDENVLNCGDAEKPINQYSELLESYLKKYIVKCFDYSKFSDPIYIGHGGFATVHSTVFEGNKYALKKLNNNWCINKKAFNQLKCELKILYNVKHPNIIKFHGVSREQISSDFMIVLQLASDGSL</sequence>
<proteinExistence type="predicted"/>